<reference evidence="2" key="1">
    <citation type="journal article" date="2024" name="Proc. Natl. Acad. Sci. U.S.A.">
        <title>Extraordinary preservation of gene collinearity over three hundred million years revealed in homosporous lycophytes.</title>
        <authorList>
            <person name="Li C."/>
            <person name="Wickell D."/>
            <person name="Kuo L.Y."/>
            <person name="Chen X."/>
            <person name="Nie B."/>
            <person name="Liao X."/>
            <person name="Peng D."/>
            <person name="Ji J."/>
            <person name="Jenkins J."/>
            <person name="Williams M."/>
            <person name="Shu S."/>
            <person name="Plott C."/>
            <person name="Barry K."/>
            <person name="Rajasekar S."/>
            <person name="Grimwood J."/>
            <person name="Han X."/>
            <person name="Sun S."/>
            <person name="Hou Z."/>
            <person name="He W."/>
            <person name="Dai G."/>
            <person name="Sun C."/>
            <person name="Schmutz J."/>
            <person name="Leebens-Mack J.H."/>
            <person name="Li F.W."/>
            <person name="Wang L."/>
        </authorList>
    </citation>
    <scope>NUCLEOTIDE SEQUENCE [LARGE SCALE GENOMIC DNA]</scope>
    <source>
        <strain evidence="2">cv. PW_Plant_1</strain>
    </source>
</reference>
<proteinExistence type="predicted"/>
<comment type="caution">
    <text evidence="1">The sequence shown here is derived from an EMBL/GenBank/DDBJ whole genome shotgun (WGS) entry which is preliminary data.</text>
</comment>
<dbReference type="Proteomes" id="UP001162992">
    <property type="component" value="Chromosome 10"/>
</dbReference>
<evidence type="ECO:0000313" key="2">
    <source>
        <dbReference type="Proteomes" id="UP001162992"/>
    </source>
</evidence>
<evidence type="ECO:0000313" key="1">
    <source>
        <dbReference type="EMBL" id="KAJ7542514.1"/>
    </source>
</evidence>
<protein>
    <submittedName>
        <fullName evidence="1">Uncharacterized protein</fullName>
    </submittedName>
</protein>
<dbReference type="EMBL" id="CM055101">
    <property type="protein sequence ID" value="KAJ7542514.1"/>
    <property type="molecule type" value="Genomic_DNA"/>
</dbReference>
<organism evidence="1 2">
    <name type="scientific">Diphasiastrum complanatum</name>
    <name type="common">Issler's clubmoss</name>
    <name type="synonym">Lycopodium complanatum</name>
    <dbReference type="NCBI Taxonomy" id="34168"/>
    <lineage>
        <taxon>Eukaryota</taxon>
        <taxon>Viridiplantae</taxon>
        <taxon>Streptophyta</taxon>
        <taxon>Embryophyta</taxon>
        <taxon>Tracheophyta</taxon>
        <taxon>Lycopodiopsida</taxon>
        <taxon>Lycopodiales</taxon>
        <taxon>Lycopodiaceae</taxon>
        <taxon>Lycopodioideae</taxon>
        <taxon>Diphasiastrum</taxon>
    </lineage>
</organism>
<accession>A0ACC2CKS8</accession>
<gene>
    <name evidence="1" type="ORF">O6H91_10G109300</name>
</gene>
<name>A0ACC2CKS8_DIPCM</name>
<sequence length="502" mass="55057">MHASKYRTSDGHVKIQPSHFKNIIDTNCDQISHSVLSGGPAWDLKGCTTFFVKGRKPSKRKPDRCELSLCVVVMLCAGASASLVFASSCCSSPRCLVNRCSNKTSMDDAACCSKSVVDRVVIVGGGLGGLSAAIQLRKRGIDAQIYEKNESISGGEGTLISLFPNGCRALNDADPSVVQKLRAAGVANMKSSVLTPEGNKIGEWSLSRHMEETYGQPMVAILWRNALNILSEAVPKDCKHTNFECYDITQDEDGTCVHFKKESETIVIKAPLVIGADGIHSVVRSSLFGPIKPRDNGRTMWRAVIESNLCTHKLLDTGTIATTANGRTLFVVNGVHGKLYWAFSLTDESSDGRAKLRSKSPLEMKERLLEEFKDWELATHILQATDPNLILERRVLDMPVLHQWTKGNCTLLGDAAHAVTPALGQGANLAFEDGCELAFQLSSSPDLRTALGRYEDGRRARAIRVAEQSQSSVGNRSQDFYDWLYTYNPSDLHERMISHHLS</sequence>
<keyword evidence="2" id="KW-1185">Reference proteome</keyword>